<keyword evidence="3" id="KW-1185">Reference proteome</keyword>
<dbReference type="Proteomes" id="UP001201980">
    <property type="component" value="Unassembled WGS sequence"/>
</dbReference>
<reference evidence="2" key="1">
    <citation type="submission" date="2022-07" db="EMBL/GenBank/DDBJ databases">
        <title>Draft genome sequence of Zalerion maritima ATCC 34329, a (micro)plastics degrading marine fungus.</title>
        <authorList>
            <person name="Paco A."/>
            <person name="Goncalves M.F.M."/>
            <person name="Rocha-Santos T.A.P."/>
            <person name="Alves A."/>
        </authorList>
    </citation>
    <scope>NUCLEOTIDE SEQUENCE</scope>
    <source>
        <strain evidence="2">ATCC 34329</strain>
    </source>
</reference>
<organism evidence="2 3">
    <name type="scientific">Zalerion maritima</name>
    <dbReference type="NCBI Taxonomy" id="339359"/>
    <lineage>
        <taxon>Eukaryota</taxon>
        <taxon>Fungi</taxon>
        <taxon>Dikarya</taxon>
        <taxon>Ascomycota</taxon>
        <taxon>Pezizomycotina</taxon>
        <taxon>Sordariomycetes</taxon>
        <taxon>Lulworthiomycetidae</taxon>
        <taxon>Lulworthiales</taxon>
        <taxon>Lulworthiaceae</taxon>
        <taxon>Zalerion</taxon>
    </lineage>
</organism>
<evidence type="ECO:0000313" key="3">
    <source>
        <dbReference type="Proteomes" id="UP001201980"/>
    </source>
</evidence>
<gene>
    <name evidence="2" type="ORF">MKZ38_000694</name>
</gene>
<protein>
    <submittedName>
        <fullName evidence="2">Uncharacterized protein</fullName>
    </submittedName>
</protein>
<name>A0AAD5WMM6_9PEZI</name>
<evidence type="ECO:0000256" key="1">
    <source>
        <dbReference type="SAM" id="MobiDB-lite"/>
    </source>
</evidence>
<dbReference type="EMBL" id="JAKWBI020001162">
    <property type="protein sequence ID" value="KAJ2891247.1"/>
    <property type="molecule type" value="Genomic_DNA"/>
</dbReference>
<comment type="caution">
    <text evidence="2">The sequence shown here is derived from an EMBL/GenBank/DDBJ whole genome shotgun (WGS) entry which is preliminary data.</text>
</comment>
<accession>A0AAD5WMM6</accession>
<evidence type="ECO:0000313" key="2">
    <source>
        <dbReference type="EMBL" id="KAJ2891247.1"/>
    </source>
</evidence>
<proteinExistence type="predicted"/>
<feature type="region of interest" description="Disordered" evidence="1">
    <location>
        <begin position="195"/>
        <end position="223"/>
    </location>
</feature>
<dbReference type="AlphaFoldDB" id="A0AAD5WMM6"/>
<sequence length="223" mass="23692">MTGSVGEQQHTALQTTGYGCIFSISDEAAGMAGPAQHVAILGNDHVEMLLRRVGYSAHFCTAAAFLANRSIRASGPELRSCLAPRNANATTARVRTSGCLCRGCFDVDKETSSLSHAAKGAEAEQKEARNATTRILTILFPRHQCSNDPVSSNGIGRTYVSAAAAVTGGDDDDDDGGNNTAQRFLLRESQHIHSPHEIPSAQTAARTATPPPPPSHWLLRQNM</sequence>
<feature type="compositionally biased region" description="Low complexity" evidence="1">
    <location>
        <begin position="199"/>
        <end position="208"/>
    </location>
</feature>